<dbReference type="Gene3D" id="3.30.1330.110">
    <property type="entry name" value="BB2672"/>
    <property type="match status" value="1"/>
</dbReference>
<evidence type="ECO:0008006" key="3">
    <source>
        <dbReference type="Google" id="ProtNLM"/>
    </source>
</evidence>
<gene>
    <name evidence="1" type="ORF">FRZ44_47770</name>
</gene>
<dbReference type="Proteomes" id="UP000326202">
    <property type="component" value="Chromosome"/>
</dbReference>
<sequence>MTALSNRVRKLVRYSEDILIEGGKEAAKPARMVAVAAVLQNPWAGRGFVENLRPEILAIAPGLAQMLVRELLEACGGADAVEAYGKAAVVGSSGEVEHASALIHTLRFGNIFREAVGGKSYLSFTNKRGGPGCAIAIPMMHKLDEGLRSHYLTVEFTIGDAPGPDEIVVALGAATGGRAHARIGNRYIDMKEMAEEGKGA</sequence>
<dbReference type="Pfam" id="PF06684">
    <property type="entry name" value="AA_synth"/>
    <property type="match status" value="1"/>
</dbReference>
<accession>A0A5J6MPZ5</accession>
<organism evidence="1 2">
    <name type="scientific">Hypericibacter terrae</name>
    <dbReference type="NCBI Taxonomy" id="2602015"/>
    <lineage>
        <taxon>Bacteria</taxon>
        <taxon>Pseudomonadati</taxon>
        <taxon>Pseudomonadota</taxon>
        <taxon>Alphaproteobacteria</taxon>
        <taxon>Rhodospirillales</taxon>
        <taxon>Dongiaceae</taxon>
        <taxon>Hypericibacter</taxon>
    </lineage>
</organism>
<protein>
    <recommendedName>
        <fullName evidence="3">Peptide synthetase</fullName>
    </recommendedName>
</protein>
<dbReference type="SUPFAM" id="SSF160519">
    <property type="entry name" value="BB2672-like"/>
    <property type="match status" value="1"/>
</dbReference>
<keyword evidence="2" id="KW-1185">Reference proteome</keyword>
<dbReference type="EMBL" id="CP042906">
    <property type="protein sequence ID" value="QEX19463.1"/>
    <property type="molecule type" value="Genomic_DNA"/>
</dbReference>
<proteinExistence type="predicted"/>
<name>A0A5J6MPZ5_9PROT</name>
<dbReference type="KEGG" id="htq:FRZ44_47770"/>
<evidence type="ECO:0000313" key="2">
    <source>
        <dbReference type="Proteomes" id="UP000326202"/>
    </source>
</evidence>
<dbReference type="AlphaFoldDB" id="A0A5J6MPZ5"/>
<dbReference type="InterPro" id="IPR035936">
    <property type="entry name" value="BB2672"/>
</dbReference>
<dbReference type="InterPro" id="IPR009569">
    <property type="entry name" value="AA_synth_put"/>
</dbReference>
<reference evidence="1 2" key="1">
    <citation type="submission" date="2019-08" db="EMBL/GenBank/DDBJ databases">
        <title>Hyperibacter terrae gen. nov., sp. nov. and Hyperibacter viscosus sp. nov., two new members in the family Rhodospirillaceae isolated from the rhizosphere of Hypericum perforatum.</title>
        <authorList>
            <person name="Noviana Z."/>
        </authorList>
    </citation>
    <scope>NUCLEOTIDE SEQUENCE [LARGE SCALE GENOMIC DNA]</scope>
    <source>
        <strain evidence="1 2">R5913</strain>
    </source>
</reference>
<evidence type="ECO:0000313" key="1">
    <source>
        <dbReference type="EMBL" id="QEX19463.1"/>
    </source>
</evidence>